<dbReference type="PANTHER" id="PTHR39201:SF1">
    <property type="entry name" value="FLAVODOXIN-LIKE DOMAIN-CONTAINING PROTEIN"/>
    <property type="match status" value="1"/>
</dbReference>
<proteinExistence type="predicted"/>
<evidence type="ECO:0000313" key="2">
    <source>
        <dbReference type="EMBL" id="RXZ54479.1"/>
    </source>
</evidence>
<dbReference type="AlphaFoldDB" id="A0A4Q2JZH0"/>
<evidence type="ECO:0000313" key="3">
    <source>
        <dbReference type="Proteomes" id="UP000293345"/>
    </source>
</evidence>
<dbReference type="Pfam" id="PF12682">
    <property type="entry name" value="Flavodoxin_4"/>
    <property type="match status" value="1"/>
</dbReference>
<name>A0A4Q2JZH0_9ACTN</name>
<accession>A0A4Q2JZH0</accession>
<feature type="domain" description="Flavodoxin-like" evidence="1">
    <location>
        <begin position="23"/>
        <end position="162"/>
    </location>
</feature>
<dbReference type="OrthoDB" id="9806505at2"/>
<reference evidence="2 3" key="1">
    <citation type="submission" date="2019-01" db="EMBL/GenBank/DDBJ databases">
        <title>Senegalimassilia sp. nov. KGMB04484 isolated human feces.</title>
        <authorList>
            <person name="Han K.-I."/>
            <person name="Kim J.-S."/>
            <person name="Lee K.C."/>
            <person name="Suh M.K."/>
            <person name="Eom M.K."/>
            <person name="Lee J.H."/>
            <person name="Park S.-H."/>
            <person name="Kang S.W."/>
            <person name="Park J.-E."/>
            <person name="Oh B.S."/>
            <person name="Yu S.Y."/>
            <person name="Choi S.-H."/>
            <person name="Lee D.H."/>
            <person name="Yoon H."/>
            <person name="Kim B.-Y."/>
            <person name="Lee J.H."/>
            <person name="Lee J.-S."/>
        </authorList>
    </citation>
    <scope>NUCLEOTIDE SEQUENCE [LARGE SCALE GENOMIC DNA]</scope>
    <source>
        <strain evidence="2 3">KGMB04484</strain>
    </source>
</reference>
<dbReference type="EMBL" id="SDPW01000001">
    <property type="protein sequence ID" value="RXZ54479.1"/>
    <property type="molecule type" value="Genomic_DNA"/>
</dbReference>
<dbReference type="Proteomes" id="UP000293345">
    <property type="component" value="Unassembled WGS sequence"/>
</dbReference>
<gene>
    <name evidence="2" type="ORF">ET524_08305</name>
</gene>
<sequence>MKAQPIQKSAQRDTNFKSTPTTVFSWSGHTLTAAQHLNDIVDADFFRIEPAEPYTTNYNEVVDVAQAEQNANARPALAQTVEDWDSYSTIYLGFPVWWYDAPQIVKTFMDAHECTGKNVAVFSTSGGSSTESCLGSLRAIAPGATFTRSVTIDGDAASSQLTQLDTWQAGLGL</sequence>
<dbReference type="SUPFAM" id="SSF52218">
    <property type="entry name" value="Flavoproteins"/>
    <property type="match status" value="1"/>
</dbReference>
<organism evidence="2 3">
    <name type="scientific">Senegalimassilia faecalis</name>
    <dbReference type="NCBI Taxonomy" id="2509433"/>
    <lineage>
        <taxon>Bacteria</taxon>
        <taxon>Bacillati</taxon>
        <taxon>Actinomycetota</taxon>
        <taxon>Coriobacteriia</taxon>
        <taxon>Coriobacteriales</taxon>
        <taxon>Coriobacteriaceae</taxon>
        <taxon>Senegalimassilia</taxon>
    </lineage>
</organism>
<dbReference type="InterPro" id="IPR008254">
    <property type="entry name" value="Flavodoxin/NO_synth"/>
</dbReference>
<evidence type="ECO:0000259" key="1">
    <source>
        <dbReference type="Pfam" id="PF12682"/>
    </source>
</evidence>
<dbReference type="InterPro" id="IPR029039">
    <property type="entry name" value="Flavoprotein-like_sf"/>
</dbReference>
<comment type="caution">
    <text evidence="2">The sequence shown here is derived from an EMBL/GenBank/DDBJ whole genome shotgun (WGS) entry which is preliminary data.</text>
</comment>
<keyword evidence="3" id="KW-1185">Reference proteome</keyword>
<dbReference type="PANTHER" id="PTHR39201">
    <property type="entry name" value="EXPORTED PROTEIN-RELATED"/>
    <property type="match status" value="1"/>
</dbReference>
<protein>
    <recommendedName>
        <fullName evidence="1">Flavodoxin-like domain-containing protein</fullName>
    </recommendedName>
</protein>
<dbReference type="RefSeq" id="WP_129424889.1">
    <property type="nucleotide sequence ID" value="NZ_SDPW01000001.1"/>
</dbReference>
<dbReference type="GO" id="GO:0010181">
    <property type="term" value="F:FMN binding"/>
    <property type="evidence" value="ECO:0007669"/>
    <property type="project" value="InterPro"/>
</dbReference>
<dbReference type="Gene3D" id="3.40.50.360">
    <property type="match status" value="1"/>
</dbReference>